<reference evidence="1" key="1">
    <citation type="submission" date="2018-04" db="EMBL/GenBank/DDBJ databases">
        <title>Whole genome sequencing of Hypsizygus marmoreus.</title>
        <authorList>
            <person name="Choi I.-G."/>
            <person name="Min B."/>
            <person name="Kim J.-G."/>
            <person name="Kim S."/>
            <person name="Oh Y.-L."/>
            <person name="Kong W.-S."/>
            <person name="Park H."/>
            <person name="Jeong J."/>
            <person name="Song E.-S."/>
        </authorList>
    </citation>
    <scope>NUCLEOTIDE SEQUENCE [LARGE SCALE GENOMIC DNA]</scope>
    <source>
        <strain evidence="1">51987-8</strain>
    </source>
</reference>
<accession>A0A369JKW4</accession>
<organism evidence="1 2">
    <name type="scientific">Hypsizygus marmoreus</name>
    <name type="common">White beech mushroom</name>
    <name type="synonym">Agaricus marmoreus</name>
    <dbReference type="NCBI Taxonomy" id="39966"/>
    <lineage>
        <taxon>Eukaryota</taxon>
        <taxon>Fungi</taxon>
        <taxon>Dikarya</taxon>
        <taxon>Basidiomycota</taxon>
        <taxon>Agaricomycotina</taxon>
        <taxon>Agaricomycetes</taxon>
        <taxon>Agaricomycetidae</taxon>
        <taxon>Agaricales</taxon>
        <taxon>Tricholomatineae</taxon>
        <taxon>Lyophyllaceae</taxon>
        <taxon>Hypsizygus</taxon>
    </lineage>
</organism>
<dbReference type="OrthoDB" id="2999621at2759"/>
<keyword evidence="2" id="KW-1185">Reference proteome</keyword>
<dbReference type="Proteomes" id="UP000076154">
    <property type="component" value="Unassembled WGS sequence"/>
</dbReference>
<evidence type="ECO:0000313" key="1">
    <source>
        <dbReference type="EMBL" id="RDB22851.1"/>
    </source>
</evidence>
<comment type="caution">
    <text evidence="1">The sequence shown here is derived from an EMBL/GenBank/DDBJ whole genome shotgun (WGS) entry which is preliminary data.</text>
</comment>
<dbReference type="AlphaFoldDB" id="A0A369JKW4"/>
<gene>
    <name evidence="1" type="ORF">Hypma_010178</name>
</gene>
<dbReference type="InParanoid" id="A0A369JKW4"/>
<protein>
    <submittedName>
        <fullName evidence="1">Uncharacterized protein</fullName>
    </submittedName>
</protein>
<name>A0A369JKW4_HYPMA</name>
<evidence type="ECO:0000313" key="2">
    <source>
        <dbReference type="Proteomes" id="UP000076154"/>
    </source>
</evidence>
<sequence>MSKANTRATAPAMSTYARYLAATARAIPSSMNANVVKCLFEGRVRTEADLAVVDTFLKAAAAVQALPTYKAMINELEAKKHCVRCHDTFSDADNESGDCVIPHVFNCDEYQRTYMGLEYPSECCGEAVTLEEEGAGNNDWTNLDDLDMCYEGTHTTNLRVVQSEYNDTNILPCKMENGKCVRGVIDDDGDSPVWTWKVNSD</sequence>
<dbReference type="EMBL" id="LUEZ02000049">
    <property type="protein sequence ID" value="RDB22851.1"/>
    <property type="molecule type" value="Genomic_DNA"/>
</dbReference>
<proteinExistence type="predicted"/>